<organism evidence="1 2">
    <name type="scientific">Dermatophagoides farinae</name>
    <name type="common">American house dust mite</name>
    <dbReference type="NCBI Taxonomy" id="6954"/>
    <lineage>
        <taxon>Eukaryota</taxon>
        <taxon>Metazoa</taxon>
        <taxon>Ecdysozoa</taxon>
        <taxon>Arthropoda</taxon>
        <taxon>Chelicerata</taxon>
        <taxon>Arachnida</taxon>
        <taxon>Acari</taxon>
        <taxon>Acariformes</taxon>
        <taxon>Sarcoptiformes</taxon>
        <taxon>Astigmata</taxon>
        <taxon>Psoroptidia</taxon>
        <taxon>Analgoidea</taxon>
        <taxon>Pyroglyphidae</taxon>
        <taxon>Dermatophagoidinae</taxon>
        <taxon>Dermatophagoides</taxon>
    </lineage>
</organism>
<sequence length="41" mass="4434">MEVGIVQQHVVMVDINSSDEEKILECGSAPAIRIVSYSNGD</sequence>
<dbReference type="AlphaFoldDB" id="A0A922IBQ3"/>
<reference evidence="1" key="1">
    <citation type="submission" date="2013-05" db="EMBL/GenBank/DDBJ databases">
        <authorList>
            <person name="Yim A.K.Y."/>
            <person name="Chan T.F."/>
            <person name="Ji K.M."/>
            <person name="Liu X.Y."/>
            <person name="Zhou J.W."/>
            <person name="Li R.Q."/>
            <person name="Yang K.Y."/>
            <person name="Li J."/>
            <person name="Li M."/>
            <person name="Law P.T.W."/>
            <person name="Wu Y.L."/>
            <person name="Cai Z.L."/>
            <person name="Qin H."/>
            <person name="Bao Y."/>
            <person name="Leung R.K.K."/>
            <person name="Ng P.K.S."/>
            <person name="Zou J."/>
            <person name="Zhong X.J."/>
            <person name="Ran P.X."/>
            <person name="Zhong N.S."/>
            <person name="Liu Z.G."/>
            <person name="Tsui S.K.W."/>
        </authorList>
    </citation>
    <scope>NUCLEOTIDE SEQUENCE</scope>
    <source>
        <strain evidence="1">Derf</strain>
        <tissue evidence="1">Whole organism</tissue>
    </source>
</reference>
<keyword evidence="2" id="KW-1185">Reference proteome</keyword>
<protein>
    <submittedName>
        <fullName evidence="1">Uncharacterized protein</fullName>
    </submittedName>
</protein>
<accession>A0A922IBQ3</accession>
<evidence type="ECO:0000313" key="2">
    <source>
        <dbReference type="Proteomes" id="UP000790347"/>
    </source>
</evidence>
<comment type="caution">
    <text evidence="1">The sequence shown here is derived from an EMBL/GenBank/DDBJ whole genome shotgun (WGS) entry which is preliminary data.</text>
</comment>
<dbReference type="Proteomes" id="UP000790347">
    <property type="component" value="Unassembled WGS sequence"/>
</dbReference>
<gene>
    <name evidence="1" type="ORF">DERF_002470</name>
</gene>
<reference evidence="1" key="2">
    <citation type="journal article" date="2022" name="Res Sq">
        <title>Comparative Genomics Reveals Insights into the Divergent Evolution of Astigmatic Mites and Household Pest Adaptations.</title>
        <authorList>
            <person name="Xiong Q."/>
            <person name="Wan A.T.-Y."/>
            <person name="Liu X.-Y."/>
            <person name="Fung C.S.-H."/>
            <person name="Xiao X."/>
            <person name="Malainual N."/>
            <person name="Hou J."/>
            <person name="Wang L."/>
            <person name="Wang M."/>
            <person name="Yang K."/>
            <person name="Cui Y."/>
            <person name="Leung E."/>
            <person name="Nong W."/>
            <person name="Shin S.-K."/>
            <person name="Au S."/>
            <person name="Jeong K.Y."/>
            <person name="Chew F.T."/>
            <person name="Hui J."/>
            <person name="Leung T.F."/>
            <person name="Tungtrongchitr A."/>
            <person name="Zhong N."/>
            <person name="Liu Z."/>
            <person name="Tsui S."/>
        </authorList>
    </citation>
    <scope>NUCLEOTIDE SEQUENCE</scope>
    <source>
        <strain evidence="1">Derf</strain>
        <tissue evidence="1">Whole organism</tissue>
    </source>
</reference>
<dbReference type="EMBL" id="ASGP02000001">
    <property type="protein sequence ID" value="KAH9528529.1"/>
    <property type="molecule type" value="Genomic_DNA"/>
</dbReference>
<proteinExistence type="predicted"/>
<evidence type="ECO:0000313" key="1">
    <source>
        <dbReference type="EMBL" id="KAH9528529.1"/>
    </source>
</evidence>
<name>A0A922IBQ3_DERFA</name>